<reference evidence="1 2" key="1">
    <citation type="journal article" date="2001" name="Nature">
        <title>Initial sequencing and analysis of the human genome.</title>
        <authorList>
            <consortium name="International Human Genome Sequencing Consortium"/>
            <person name="Lander E.S."/>
            <person name="Linton L.M."/>
            <person name="Birren B."/>
            <person name="Nusbaum C."/>
            <person name="Zody M.C."/>
            <person name="Baldwin J."/>
            <person name="Devon K."/>
            <person name="Dewar K."/>
            <person name="Doyle M."/>
            <person name="FitzHugh W."/>
            <person name="Funke R."/>
            <person name="Gage D."/>
            <person name="Harris K."/>
            <person name="Heaford A."/>
            <person name="Howland J."/>
            <person name="Kann L."/>
            <person name="Lehoczky J."/>
            <person name="LeVine R."/>
            <person name="McEwan P."/>
            <person name="McKernan K."/>
            <person name="Meldrim J."/>
            <person name="Mesirov J.P."/>
            <person name="Miranda C."/>
            <person name="Morris W."/>
            <person name="Naylor J."/>
            <person name="Raymond C."/>
            <person name="Rosetti M."/>
            <person name="Santos R."/>
            <person name="Sheridan A."/>
            <person name="Sougnez C."/>
            <person name="Stange-Thomann N."/>
            <person name="Stojanovic N."/>
            <person name="Subramanian A."/>
            <person name="Wyman D."/>
            <person name="Rogers J."/>
            <person name="Sulston J."/>
            <person name="Ainscough R."/>
            <person name="Beck S."/>
            <person name="Bentley D."/>
            <person name="Burton J."/>
            <person name="Clee C."/>
            <person name="Carter N."/>
            <person name="Coulson A."/>
            <person name="Deadman R."/>
            <person name="Deloukas P."/>
            <person name="Dunham A."/>
            <person name="Dunham I."/>
            <person name="Durbin R."/>
            <person name="French L."/>
            <person name="Grafham D."/>
            <person name="Gregory S."/>
            <person name="Hubbard T."/>
            <person name="Humphray S."/>
            <person name="Hunt A."/>
            <person name="Jones M."/>
            <person name="Lloyd C."/>
            <person name="McMurray A."/>
            <person name="Matthews L."/>
            <person name="Mercer S."/>
            <person name="Milne S."/>
            <person name="Mullikin J.C."/>
            <person name="Mungall A."/>
            <person name="Plumb R."/>
            <person name="Ross M."/>
            <person name="Shownkeen R."/>
            <person name="Sims S."/>
            <person name="Waterston R.H."/>
            <person name="Wilson R.K."/>
            <person name="Hillier L.W."/>
            <person name="McPherson J.D."/>
            <person name="Marra M.A."/>
            <person name="Mardis E.R."/>
            <person name="Fulton L.A."/>
            <person name="Chinwalla A.T."/>
            <person name="Pepin K.H."/>
            <person name="Gish W.R."/>
            <person name="Chissoe S.L."/>
            <person name="Wendl M.C."/>
            <person name="Delehaunty K.D."/>
            <person name="Miner T.L."/>
            <person name="Delehaunty A."/>
            <person name="Kramer J.B."/>
            <person name="Cook L.L."/>
            <person name="Fulton R.S."/>
            <person name="Johnson D.L."/>
            <person name="Minx P.J."/>
            <person name="Clifton S.W."/>
            <person name="Hawkins T."/>
            <person name="Branscomb E."/>
            <person name="Predki P."/>
            <person name="Richardson P."/>
            <person name="Wenning S."/>
            <person name="Slezak T."/>
            <person name="Doggett N."/>
            <person name="Cheng J.F."/>
            <person name="Olsen A."/>
            <person name="Lucas S."/>
            <person name="Elkin C."/>
            <person name="Uberbacher E."/>
            <person name="Frazier M."/>
            <person name="Gibbs R.A."/>
            <person name="Muzny D.M."/>
            <person name="Scherer S.E."/>
            <person name="Bouck J.B."/>
            <person name="Sodergren E.J."/>
            <person name="Worley K.C."/>
            <person name="Rives C.M."/>
            <person name="Gorrell J.H."/>
            <person name="Metzker M.L."/>
            <person name="Naylor S.L."/>
            <person name="Kucherlapati R.S."/>
            <person name="Nelson D.L."/>
            <person name="Weinstock G.M."/>
            <person name="Sakaki Y."/>
            <person name="Fujiyama A."/>
            <person name="Hattori M."/>
            <person name="Yada T."/>
            <person name="Toyoda A."/>
            <person name="Itoh T."/>
            <person name="Kawagoe C."/>
            <person name="Watanabe H."/>
            <person name="Totoki Y."/>
            <person name="Taylor T."/>
            <person name="Weissenbach J."/>
            <person name="Heilig R."/>
            <person name="Saurin W."/>
            <person name="Artiguenave F."/>
            <person name="Brottier P."/>
            <person name="Bruls T."/>
            <person name="Pelletier E."/>
            <person name="Robert C."/>
            <person name="Wincker P."/>
            <person name="Smith D.R."/>
            <person name="Doucette-Stamm L."/>
            <person name="Rubenfield M."/>
            <person name="Weinstock K."/>
            <person name="Lee H.M."/>
            <person name="Dubois J."/>
            <person name="Rosenthal A."/>
            <person name="Platzer M."/>
            <person name="Nyakatura G."/>
            <person name="Taudien S."/>
            <person name="Rump A."/>
            <person name="Yang H."/>
            <person name="Yu J."/>
            <person name="Wang J."/>
            <person name="Huang G."/>
            <person name="Gu J."/>
            <person name="Hood L."/>
            <person name="Rowen L."/>
            <person name="Madan A."/>
            <person name="Qin S."/>
            <person name="Davis R.W."/>
            <person name="Federspiel N.A."/>
            <person name="Abola A.P."/>
            <person name="Proctor M.J."/>
            <person name="Myers R.M."/>
            <person name="Schmutz J."/>
            <person name="Dickson M."/>
            <person name="Grimwood J."/>
            <person name="Cox D.R."/>
            <person name="Olson M.V."/>
            <person name="Kaul R."/>
            <person name="Raymond C."/>
            <person name="Shimizu N."/>
            <person name="Kawasaki K."/>
            <person name="Minoshima S."/>
            <person name="Evans G.A."/>
            <person name="Athanasiou M."/>
            <person name="Schultz R."/>
            <person name="Roe B.A."/>
            <person name="Chen F."/>
            <person name="Pan H."/>
            <person name="Ramser J."/>
            <person name="Lehrach H."/>
            <person name="Reinhardt R."/>
            <person name="McCombie W.R."/>
            <person name="de la Bastide M."/>
            <person name="Dedhia N."/>
            <person name="Blocker H."/>
            <person name="Hornischer K."/>
            <person name="Nordsiek G."/>
            <person name="Agarwala R."/>
            <person name="Aravind L."/>
            <person name="Bailey J.A."/>
            <person name="Bateman A."/>
            <person name="Batzoglou S."/>
            <person name="Birney E."/>
            <person name="Bork P."/>
            <person name="Brown D.G."/>
            <person name="Burge C.B."/>
            <person name="Cerutti L."/>
            <person name="Chen H.C."/>
            <person name="Church D."/>
            <person name="Clamp M."/>
            <person name="Copley R.R."/>
            <person name="Doerks T."/>
            <person name="Eddy S.R."/>
            <person name="Eichler E.E."/>
            <person name="Furey T.S."/>
            <person name="Galagan J."/>
            <person name="Gilbert J.G."/>
            <person name="Harmon C."/>
            <person name="Hayashizaki Y."/>
            <person name="Haussler D."/>
            <person name="Hermjakob H."/>
            <person name="Hokamp K."/>
            <person name="Jang W."/>
            <person name="Johnson L.S."/>
            <person name="Jones T.A."/>
            <person name="Kasif S."/>
            <person name="Kaspryzk A."/>
            <person name="Kennedy S."/>
            <person name="Kent W.J."/>
            <person name="Kitts P."/>
            <person name="Koonin E.V."/>
            <person name="Korf I."/>
            <person name="Kulp D."/>
            <person name="Lancet D."/>
            <person name="Lowe T.M."/>
            <person name="McLysaght A."/>
            <person name="Mikkelsen T."/>
            <person name="Moran J.V."/>
            <person name="Mulder N."/>
            <person name="Pollara V.J."/>
            <person name="Ponting C.P."/>
            <person name="Schuler G."/>
            <person name="Schultz J."/>
            <person name="Slater G."/>
            <person name="Smit A.F."/>
            <person name="Stupka E."/>
            <person name="Szustakowski J."/>
            <person name="Thierry-Mieg D."/>
            <person name="Thierry-Mieg J."/>
            <person name="Wagner L."/>
            <person name="Wallis J."/>
            <person name="Wheeler R."/>
            <person name="Williams A."/>
            <person name="Wolf Y.I."/>
            <person name="Wolfe K.H."/>
            <person name="Yang S.P."/>
            <person name="Yeh R.F."/>
            <person name="Collins F."/>
            <person name="Guyer M.S."/>
            <person name="Peterson J."/>
            <person name="Felsenfeld A."/>
            <person name="Wetterstrand K.A."/>
            <person name="Patrinos A."/>
            <person name="Morgan M.J."/>
            <person name="de Jong P."/>
            <person name="Catanese J.J."/>
            <person name="Osoegawa K."/>
            <person name="Shizuya H."/>
            <person name="Choi S."/>
            <person name="Chen Y.J."/>
        </authorList>
    </citation>
    <scope>NUCLEOTIDE SEQUENCE [LARGE SCALE GENOMIC DNA]</scope>
</reference>
<keyword evidence="3 4" id="KW-1267">Proteomics identification</keyword>
<dbReference type="HGNC" id="HGNC:23639">
    <property type="gene designation" value="SKIC3"/>
</dbReference>
<dbReference type="AlphaFoldDB" id="A0A8V8TN82"/>
<dbReference type="Ensembl" id="ENST00000698455.1">
    <property type="protein sequence ID" value="ENSP00000513737.1"/>
    <property type="gene ID" value="ENSG00000198677.14"/>
</dbReference>
<dbReference type="GeneTree" id="ENSGT00390000016407"/>
<sequence>MSSKEVKTALKSARDAIRNKEYKEALKHCKFLRFGDGHDGVQVWMERKKKGKTCKGKT</sequence>
<dbReference type="EMBL" id="AC090071">
    <property type="status" value="NOT_ANNOTATED_CDS"/>
    <property type="molecule type" value="Genomic_DNA"/>
</dbReference>
<reference evidence="1" key="4">
    <citation type="submission" date="2025-08" db="UniProtKB">
        <authorList>
            <consortium name="Ensembl"/>
        </authorList>
    </citation>
    <scope>IDENTIFICATION</scope>
</reference>
<dbReference type="OpenTargets" id="ENSG00000198677"/>
<organism evidence="1 2">
    <name type="scientific">Homo sapiens</name>
    <name type="common">Human</name>
    <dbReference type="NCBI Taxonomy" id="9606"/>
    <lineage>
        <taxon>Eukaryota</taxon>
        <taxon>Metazoa</taxon>
        <taxon>Chordata</taxon>
        <taxon>Craniata</taxon>
        <taxon>Vertebrata</taxon>
        <taxon>Euteleostomi</taxon>
        <taxon>Mammalia</taxon>
        <taxon>Eutheria</taxon>
        <taxon>Euarchontoglires</taxon>
        <taxon>Primates</taxon>
        <taxon>Haplorrhini</taxon>
        <taxon>Catarrhini</taxon>
        <taxon>Hominidae</taxon>
        <taxon>Homo</taxon>
    </lineage>
</organism>
<reference evidence="1 2" key="2">
    <citation type="journal article" date="2004" name="Nature">
        <title>The DNA sequence and comparative analysis of human chromosome 5.</title>
        <authorList>
            <person name="Schmutz J."/>
            <person name="Martin J."/>
            <person name="Terry A."/>
            <person name="Couronne O."/>
            <person name="Grimwood J."/>
            <person name="Lowry S."/>
            <person name="Gordon L.A."/>
            <person name="Scott D."/>
            <person name="Xie G."/>
            <person name="Huang W."/>
            <person name="Hellsten U."/>
            <person name="Tran-Gyamfi M."/>
            <person name="She X."/>
            <person name="Prabhakar S."/>
            <person name="Aerts A."/>
            <person name="Altherr M."/>
            <person name="Bajorek E."/>
            <person name="Black S."/>
            <person name="Branscomb E."/>
            <person name="Caoile C."/>
            <person name="Challacombe J.F."/>
            <person name="Chan Y.M."/>
            <person name="Denys M."/>
            <person name="Detter J.C."/>
            <person name="Escobar J."/>
            <person name="Flowers D."/>
            <person name="Fotopulos D."/>
            <person name="Glavina T."/>
            <person name="Gomez M."/>
            <person name="Gonzales E."/>
            <person name="Goodstein D."/>
            <person name="Grigoriev I."/>
            <person name="Groza M."/>
            <person name="Hammon N."/>
            <person name="Hawkins T."/>
            <person name="Haydu L."/>
            <person name="Israni S."/>
            <person name="Jett J."/>
            <person name="Kadner K."/>
            <person name="Kimball H."/>
            <person name="Kobayashi A."/>
            <person name="Lopez F."/>
            <person name="Lou Y."/>
            <person name="Martinez D."/>
            <person name="Medina C."/>
            <person name="Morgan J."/>
            <person name="Nandkeshwar R."/>
            <person name="Noonan J.P."/>
            <person name="Pitluck S."/>
            <person name="Pollard M."/>
            <person name="Predki P."/>
            <person name="Priest J."/>
            <person name="Ramirez L."/>
            <person name="Retterer J."/>
            <person name="Rodriguez A."/>
            <person name="Rogers S."/>
            <person name="Salamov A."/>
            <person name="Salazar A."/>
            <person name="Thayer N."/>
            <person name="Tice H."/>
            <person name="Tsai M."/>
            <person name="Ustaszewska A."/>
            <person name="Vo N."/>
            <person name="Wheeler J."/>
            <person name="Wu K."/>
            <person name="Yang J."/>
            <person name="Dickson M."/>
            <person name="Cheng J.F."/>
            <person name="Eichler E.E."/>
            <person name="Olsen A."/>
            <person name="Pennacchio L.A."/>
            <person name="Rokhsar D.S."/>
            <person name="Richardson P."/>
            <person name="Lucas S.M."/>
            <person name="Myers R.M."/>
            <person name="Rubin E.M."/>
        </authorList>
    </citation>
    <scope>NUCLEOTIDE SEQUENCE [LARGE SCALE GENOMIC DNA]</scope>
</reference>
<evidence type="ECO:0000313" key="1">
    <source>
        <dbReference type="Ensembl" id="ENSP00000513737.1"/>
    </source>
</evidence>
<protein>
    <submittedName>
        <fullName evidence="1">SKI3 subunit of superkiller complex</fullName>
    </submittedName>
</protein>
<evidence type="ECO:0007829" key="3">
    <source>
        <dbReference type="PeptideAtlas" id="A0A8V8TN82"/>
    </source>
</evidence>
<reference evidence="1 2" key="3">
    <citation type="journal article" date="2004" name="Nature">
        <title>Finishing the euchromatic sequence of the human genome.</title>
        <authorList>
            <consortium name="International Human Genome Sequencing Consortium"/>
        </authorList>
    </citation>
    <scope>NUCLEOTIDE SEQUENCE [LARGE SCALE GENOMIC DNA]</scope>
</reference>
<dbReference type="SMR" id="A0A8V8TN82"/>
<evidence type="ECO:0007829" key="4">
    <source>
        <dbReference type="ProteomicsDB" id="A0A8V8TN82"/>
    </source>
</evidence>
<gene>
    <name evidence="1" type="primary">SKIC3</name>
</gene>
<name>A0A8V8TN82_HUMAN</name>
<dbReference type="Proteomes" id="UP000005640">
    <property type="component" value="Chromosome 5"/>
</dbReference>
<accession>A0A8V8TN82</accession>
<proteinExistence type="evidence at protein level"/>
<dbReference type="Ensembl" id="ENST00000698455.1">
    <property type="protein sequence ID" value="ENSP00000513737.1"/>
    <property type="gene ID" value="ENSG00000198677.13"/>
</dbReference>
<reference evidence="1" key="5">
    <citation type="submission" date="2025-09" db="UniProtKB">
        <authorList>
            <consortium name="Ensembl"/>
        </authorList>
    </citation>
    <scope>IDENTIFICATION</scope>
</reference>
<evidence type="ECO:0000313" key="2">
    <source>
        <dbReference type="Proteomes" id="UP000005640"/>
    </source>
</evidence>
<keyword evidence="2" id="KW-1185">Reference proteome</keyword>